<comment type="caution">
    <text evidence="3">The sequence shown here is derived from an EMBL/GenBank/DDBJ whole genome shotgun (WGS) entry which is preliminary data.</text>
</comment>
<sequence>GEPGTTVVITDKDGNTIGSAEVDGDGNWSAPISGLPQGPNNVTITHTTPGADPVSTDLGAIVVVSEDEATPLMDPAIAGGAALALLAAAGAFIGILRRRSISTN</sequence>
<dbReference type="RefSeq" id="WP_021764224.1">
    <property type="nucleotide sequence ID" value="NZ_KI272435.1"/>
</dbReference>
<evidence type="ECO:0000259" key="2">
    <source>
        <dbReference type="Pfam" id="PF17936"/>
    </source>
</evidence>
<name>U2SXT2_LEIAQ</name>
<feature type="non-terminal residue" evidence="3">
    <location>
        <position position="1"/>
    </location>
</feature>
<keyword evidence="1" id="KW-1133">Transmembrane helix</keyword>
<dbReference type="Proteomes" id="UP000016605">
    <property type="component" value="Unassembled WGS sequence"/>
</dbReference>
<reference evidence="3 4" key="1">
    <citation type="submission" date="2013-08" db="EMBL/GenBank/DDBJ databases">
        <authorList>
            <person name="Weinstock G."/>
            <person name="Sodergren E."/>
            <person name="Wylie T."/>
            <person name="Fulton L."/>
            <person name="Fulton R."/>
            <person name="Fronick C."/>
            <person name="O'Laughlin M."/>
            <person name="Godfrey J."/>
            <person name="Miner T."/>
            <person name="Herter B."/>
            <person name="Appelbaum E."/>
            <person name="Cordes M."/>
            <person name="Lek S."/>
            <person name="Wollam A."/>
            <person name="Pepin K.H."/>
            <person name="Palsikar V.B."/>
            <person name="Mitreva M."/>
            <person name="Wilson R.K."/>
        </authorList>
    </citation>
    <scope>NUCLEOTIDE SEQUENCE [LARGE SCALE GENOMIC DNA]</scope>
    <source>
        <strain evidence="3 4">ATCC 14665</strain>
    </source>
</reference>
<proteinExistence type="predicted"/>
<evidence type="ECO:0000313" key="3">
    <source>
        <dbReference type="EMBL" id="ERK70043.1"/>
    </source>
</evidence>
<dbReference type="EMBL" id="AWVQ01000538">
    <property type="protein sequence ID" value="ERK70043.1"/>
    <property type="molecule type" value="Genomic_DNA"/>
</dbReference>
<keyword evidence="1" id="KW-0472">Membrane</keyword>
<dbReference type="InterPro" id="IPR041498">
    <property type="entry name" value="Big_6"/>
</dbReference>
<dbReference type="Pfam" id="PF17936">
    <property type="entry name" value="Big_6"/>
    <property type="match status" value="1"/>
</dbReference>
<organism evidence="3 4">
    <name type="scientific">Leifsonia aquatica ATCC 14665</name>
    <dbReference type="NCBI Taxonomy" id="1358026"/>
    <lineage>
        <taxon>Bacteria</taxon>
        <taxon>Bacillati</taxon>
        <taxon>Actinomycetota</taxon>
        <taxon>Actinomycetes</taxon>
        <taxon>Micrococcales</taxon>
        <taxon>Microbacteriaceae</taxon>
        <taxon>Leifsonia</taxon>
    </lineage>
</organism>
<evidence type="ECO:0000313" key="4">
    <source>
        <dbReference type="Proteomes" id="UP000016605"/>
    </source>
</evidence>
<keyword evidence="1" id="KW-0812">Transmembrane</keyword>
<gene>
    <name evidence="3" type="ORF">N136_03614</name>
</gene>
<dbReference type="InterPro" id="IPR013783">
    <property type="entry name" value="Ig-like_fold"/>
</dbReference>
<dbReference type="GO" id="GO:0005975">
    <property type="term" value="P:carbohydrate metabolic process"/>
    <property type="evidence" value="ECO:0007669"/>
    <property type="project" value="UniProtKB-ARBA"/>
</dbReference>
<evidence type="ECO:0000256" key="1">
    <source>
        <dbReference type="SAM" id="Phobius"/>
    </source>
</evidence>
<dbReference type="HOGENOM" id="CLU_2255781_0_0_11"/>
<feature type="domain" description="Bacterial Ig" evidence="2">
    <location>
        <begin position="1"/>
        <end position="46"/>
    </location>
</feature>
<dbReference type="Gene3D" id="2.60.40.10">
    <property type="entry name" value="Immunoglobulins"/>
    <property type="match status" value="1"/>
</dbReference>
<dbReference type="PATRIC" id="fig|1358026.3.peg.3020"/>
<protein>
    <recommendedName>
        <fullName evidence="2">Bacterial Ig domain-containing protein</fullName>
    </recommendedName>
</protein>
<dbReference type="AlphaFoldDB" id="U2SXT2"/>
<feature type="transmembrane region" description="Helical" evidence="1">
    <location>
        <begin position="76"/>
        <end position="96"/>
    </location>
</feature>
<accession>U2SXT2</accession>